<feature type="transmembrane region" description="Helical" evidence="7">
    <location>
        <begin position="282"/>
        <end position="301"/>
    </location>
</feature>
<reference evidence="9 10" key="1">
    <citation type="journal article" date="2016" name="Nat. Commun.">
        <title>Ectomycorrhizal ecology is imprinted in the genome of the dominant symbiotic fungus Cenococcum geophilum.</title>
        <authorList>
            <consortium name="DOE Joint Genome Institute"/>
            <person name="Peter M."/>
            <person name="Kohler A."/>
            <person name="Ohm R.A."/>
            <person name="Kuo A."/>
            <person name="Krutzmann J."/>
            <person name="Morin E."/>
            <person name="Arend M."/>
            <person name="Barry K.W."/>
            <person name="Binder M."/>
            <person name="Choi C."/>
            <person name="Clum A."/>
            <person name="Copeland A."/>
            <person name="Grisel N."/>
            <person name="Haridas S."/>
            <person name="Kipfer T."/>
            <person name="LaButti K."/>
            <person name="Lindquist E."/>
            <person name="Lipzen A."/>
            <person name="Maire R."/>
            <person name="Meier B."/>
            <person name="Mihaltcheva S."/>
            <person name="Molinier V."/>
            <person name="Murat C."/>
            <person name="Poggeler S."/>
            <person name="Quandt C.A."/>
            <person name="Sperisen C."/>
            <person name="Tritt A."/>
            <person name="Tisserant E."/>
            <person name="Crous P.W."/>
            <person name="Henrissat B."/>
            <person name="Nehls U."/>
            <person name="Egli S."/>
            <person name="Spatafora J.W."/>
            <person name="Grigoriev I.V."/>
            <person name="Martin F.M."/>
        </authorList>
    </citation>
    <scope>NUCLEOTIDE SEQUENCE [LARGE SCALE GENOMIC DNA]</scope>
    <source>
        <strain evidence="9 10">CBS 207.34</strain>
    </source>
</reference>
<dbReference type="InterPro" id="IPR050327">
    <property type="entry name" value="Proton-linked_MCT"/>
</dbReference>
<dbReference type="PROSITE" id="PS50850">
    <property type="entry name" value="MFS"/>
    <property type="match status" value="1"/>
</dbReference>
<evidence type="ECO:0000256" key="5">
    <source>
        <dbReference type="ARBA" id="ARBA00022989"/>
    </source>
</evidence>
<dbReference type="CDD" id="cd17352">
    <property type="entry name" value="MFS_MCT_SLC16"/>
    <property type="match status" value="1"/>
</dbReference>
<dbReference type="EMBL" id="KV749253">
    <property type="protein sequence ID" value="OCL10364.1"/>
    <property type="molecule type" value="Genomic_DNA"/>
</dbReference>
<dbReference type="Pfam" id="PF07690">
    <property type="entry name" value="MFS_1"/>
    <property type="match status" value="1"/>
</dbReference>
<accession>A0A8E2JUS4</accession>
<dbReference type="InterPro" id="IPR020846">
    <property type="entry name" value="MFS_dom"/>
</dbReference>
<evidence type="ECO:0000313" key="10">
    <source>
        <dbReference type="Proteomes" id="UP000250140"/>
    </source>
</evidence>
<feature type="transmembrane region" description="Helical" evidence="7">
    <location>
        <begin position="251"/>
        <end position="270"/>
    </location>
</feature>
<evidence type="ECO:0000256" key="1">
    <source>
        <dbReference type="ARBA" id="ARBA00004141"/>
    </source>
</evidence>
<dbReference type="Proteomes" id="UP000250140">
    <property type="component" value="Unassembled WGS sequence"/>
</dbReference>
<protein>
    <submittedName>
        <fullName evidence="9">Major facilitator superfamily transporter</fullName>
    </submittedName>
</protein>
<feature type="transmembrane region" description="Helical" evidence="7">
    <location>
        <begin position="342"/>
        <end position="364"/>
    </location>
</feature>
<evidence type="ECO:0000313" key="9">
    <source>
        <dbReference type="EMBL" id="OCL10364.1"/>
    </source>
</evidence>
<evidence type="ECO:0000256" key="6">
    <source>
        <dbReference type="ARBA" id="ARBA00023136"/>
    </source>
</evidence>
<dbReference type="PANTHER" id="PTHR11360:SF224">
    <property type="entry name" value="MAJOR FACILITATOR SUPERFAMILY (MFS) PROFILE DOMAIN-CONTAINING PROTEIN-RELATED"/>
    <property type="match status" value="1"/>
</dbReference>
<sequence>MDPKSFPDGGVEAWLTVAGASASLFVSFGWVNCVGIFQDYYQTHQLKHYSPSAISWIPSLQVFFMLFGGPFVGKIFDDYGHRYLLIAGTFFHVFGLMMTSISKEYYQFLLSQAICSAIGASMVFYPAFNCVSTWFFHKRGAALGLVAAGSSLGGVIFPIMVIHLIPEVGFGWAMRICAFLILGLLIFANLTVRSRIAPTKRPFSPMAFVRPLKEPSFFLLTAAVFFFYWGMFTPFTFIVEEARTHGMSQHLANYLVPILNGASVIGRTVPNVVADKVGRFNVMIVMTAFTTILILALWLPATGNVPIVLFAALFGISSGAGIGLTPALCAQVSPIKDIGVRTGAIFAIASFAALTGSPIGGQIIVDSHGSFRDTAIFSGVSCAIGVCFFIAARVSLAGFKVTKI</sequence>
<dbReference type="Gene3D" id="1.20.1250.20">
    <property type="entry name" value="MFS general substrate transporter like domains"/>
    <property type="match status" value="1"/>
</dbReference>
<comment type="similarity">
    <text evidence="2">Belongs to the major facilitator superfamily. Monocarboxylate porter (TC 2.A.1.13) family.</text>
</comment>
<feature type="domain" description="Major facilitator superfamily (MFS) profile" evidence="8">
    <location>
        <begin position="1"/>
        <end position="404"/>
    </location>
</feature>
<organism evidence="9 10">
    <name type="scientific">Glonium stellatum</name>
    <dbReference type="NCBI Taxonomy" id="574774"/>
    <lineage>
        <taxon>Eukaryota</taxon>
        <taxon>Fungi</taxon>
        <taxon>Dikarya</taxon>
        <taxon>Ascomycota</taxon>
        <taxon>Pezizomycotina</taxon>
        <taxon>Dothideomycetes</taxon>
        <taxon>Pleosporomycetidae</taxon>
        <taxon>Gloniales</taxon>
        <taxon>Gloniaceae</taxon>
        <taxon>Glonium</taxon>
    </lineage>
</organism>
<dbReference type="GO" id="GO:0022857">
    <property type="term" value="F:transmembrane transporter activity"/>
    <property type="evidence" value="ECO:0007669"/>
    <property type="project" value="InterPro"/>
</dbReference>
<keyword evidence="6 7" id="KW-0472">Membrane</keyword>
<dbReference type="SUPFAM" id="SSF103473">
    <property type="entry name" value="MFS general substrate transporter"/>
    <property type="match status" value="1"/>
</dbReference>
<gene>
    <name evidence="9" type="ORF">AOQ84DRAFT_289435</name>
</gene>
<evidence type="ECO:0000256" key="2">
    <source>
        <dbReference type="ARBA" id="ARBA00006727"/>
    </source>
</evidence>
<dbReference type="InterPro" id="IPR011701">
    <property type="entry name" value="MFS"/>
</dbReference>
<keyword evidence="10" id="KW-1185">Reference proteome</keyword>
<evidence type="ECO:0000256" key="3">
    <source>
        <dbReference type="ARBA" id="ARBA00022448"/>
    </source>
</evidence>
<keyword evidence="5 7" id="KW-1133">Transmembrane helix</keyword>
<keyword evidence="3" id="KW-0813">Transport</keyword>
<dbReference type="OrthoDB" id="5667at2759"/>
<feature type="transmembrane region" description="Helical" evidence="7">
    <location>
        <begin position="108"/>
        <end position="128"/>
    </location>
</feature>
<keyword evidence="4 7" id="KW-0812">Transmembrane</keyword>
<evidence type="ECO:0000259" key="8">
    <source>
        <dbReference type="PROSITE" id="PS50850"/>
    </source>
</evidence>
<feature type="transmembrane region" description="Helical" evidence="7">
    <location>
        <begin position="172"/>
        <end position="192"/>
    </location>
</feature>
<evidence type="ECO:0000256" key="4">
    <source>
        <dbReference type="ARBA" id="ARBA00022692"/>
    </source>
</evidence>
<feature type="transmembrane region" description="Helical" evidence="7">
    <location>
        <begin position="307"/>
        <end position="330"/>
    </location>
</feature>
<feature type="transmembrane region" description="Helical" evidence="7">
    <location>
        <begin position="376"/>
        <end position="396"/>
    </location>
</feature>
<name>A0A8E2JUS4_9PEZI</name>
<evidence type="ECO:0000256" key="7">
    <source>
        <dbReference type="SAM" id="Phobius"/>
    </source>
</evidence>
<feature type="transmembrane region" description="Helical" evidence="7">
    <location>
        <begin position="83"/>
        <end position="102"/>
    </location>
</feature>
<feature type="transmembrane region" description="Helical" evidence="7">
    <location>
        <begin position="217"/>
        <end position="239"/>
    </location>
</feature>
<feature type="transmembrane region" description="Helical" evidence="7">
    <location>
        <begin position="12"/>
        <end position="37"/>
    </location>
</feature>
<proteinExistence type="inferred from homology"/>
<comment type="subcellular location">
    <subcellularLocation>
        <location evidence="1">Membrane</location>
        <topology evidence="1">Multi-pass membrane protein</topology>
    </subcellularLocation>
</comment>
<dbReference type="PANTHER" id="PTHR11360">
    <property type="entry name" value="MONOCARBOXYLATE TRANSPORTER"/>
    <property type="match status" value="1"/>
</dbReference>
<dbReference type="GO" id="GO:0016020">
    <property type="term" value="C:membrane"/>
    <property type="evidence" value="ECO:0007669"/>
    <property type="project" value="UniProtKB-SubCell"/>
</dbReference>
<dbReference type="InterPro" id="IPR036259">
    <property type="entry name" value="MFS_trans_sf"/>
</dbReference>
<dbReference type="AlphaFoldDB" id="A0A8E2JUS4"/>
<feature type="transmembrane region" description="Helical" evidence="7">
    <location>
        <begin position="140"/>
        <end position="166"/>
    </location>
</feature>